<dbReference type="InterPro" id="IPR027417">
    <property type="entry name" value="P-loop_NTPase"/>
</dbReference>
<dbReference type="PANTHER" id="PTHR45766">
    <property type="entry name" value="DNA ANNEALING HELICASE AND ENDONUCLEASE ZRANB3 FAMILY MEMBER"/>
    <property type="match status" value="1"/>
</dbReference>
<reference evidence="4" key="1">
    <citation type="journal article" date="2020" name="Nature">
        <title>Giant virus diversity and host interactions through global metagenomics.</title>
        <authorList>
            <person name="Schulz F."/>
            <person name="Roux S."/>
            <person name="Paez-Espino D."/>
            <person name="Jungbluth S."/>
            <person name="Walsh D.A."/>
            <person name="Denef V.J."/>
            <person name="McMahon K.D."/>
            <person name="Konstantinidis K.T."/>
            <person name="Eloe-Fadrosh E.A."/>
            <person name="Kyrpides N.C."/>
            <person name="Woyke T."/>
        </authorList>
    </citation>
    <scope>NUCLEOTIDE SEQUENCE</scope>
    <source>
        <strain evidence="4">GVMAG-M-3300023179-114</strain>
    </source>
</reference>
<feature type="domain" description="Helicase ATP-binding" evidence="3">
    <location>
        <begin position="231"/>
        <end position="497"/>
    </location>
</feature>
<sequence>MNPLETLKDQLKMKPRVHERDPVVVRIDQAFDNVPDAPVTVVIDKRDEGYNREQLLERIKQKKLSKVVPKKQTEQTVIIESKAPEIIGIVQKPKVKKLKTVKQFTILEDEEDQGNRKVKETHLGQEEAQLQLEEPREMELEIQDTKKRRTKKLEKGVVELGPEHMIEIGDTSIKKRLPVNPRTIDIKVSSYFMNNREIFVNFINGLFEPYKDDLLDDTKNITCDNIGNDSDDVQLLTHQKIVRDYINLYTPYRGLLLYHGLGSGKTASSISIAEGFTSTNKVIVLTPASLRRNYLEEIKKYGDMIYRKNQYWEWISYTENPETLNTLSAVLGLPREYIRRKQGAWLVNITKPNNYSTLSSSDKKSLDDQLDEMIQNKYTFINYNGLRRDKFKQLTNNFETNIFDNAVVIIDEAHNLISRMVNKINKMKKFKETERGPNARLPAPLALQIYEFLLRANNCRIVLLSGTPIINYPNEIGILFNILRGYIKTWQFTLSVETTNKLNKDTLLDMFAREKVLDYIDYSSSSKILTVTRNPYGFDNKITEKSGYKGVTNEKKERREGDINDRGMLSDEDFVKRIVKILKKNDITAIPKGTHFQVNTALPDTLDEFINLFVEKETGAINNIEKFKKRILGLTSFFRSAQEELLPRYNKNTDYHVIKLPMSNYQFKIYEEARQEERKVEKPKKSSGNAKVDKDGLFVEPTSTYRIFSRLFCNFVMPKPPGRPKPVPKGQKKGKKGEEEKEIEEVEDRIEEFVERNEEDGPIDLQQQKHNDREIEELEGDELLDMMGDDVYRKNIKDALHYLKAHSADYLSPEGLETYSPKFLAMLENIQDPDHPGLHLIYSQFRSMEGIGIFCLVLEQNGFAQFKIKKQGMNDWVIDMKEEDVGKPTFALYTGTEEAEEREIIRNIYNGSWNYVPTSIASQLKKISNNNNMGEIIKVFMITAAGSEGINLRNTRYVHLMEPYWHPVRLEQVIGRARRICSHKDLPAALQTVEVFLYLMTFTAEQLNSNEAIELKISDLSKRRPFVPITSDEKLFEISTIKEELNTQLLKGIKESSIDCAIHVKSSSKENLKCLSFGQPPVSAFAYNPNYSQDENDTVAVLNRATIEWVGREFKFNGKQMILREETKEVYDYESYQQALQNPGIRPILLGRLEKKDGKYRIVKTSIV</sequence>
<dbReference type="GO" id="GO:0003677">
    <property type="term" value="F:DNA binding"/>
    <property type="evidence" value="ECO:0007669"/>
    <property type="project" value="InterPro"/>
</dbReference>
<evidence type="ECO:0000256" key="2">
    <source>
        <dbReference type="SAM" id="MobiDB-lite"/>
    </source>
</evidence>
<dbReference type="InterPro" id="IPR006935">
    <property type="entry name" value="Helicase/UvrB_N"/>
</dbReference>
<organism evidence="4">
    <name type="scientific">viral metagenome</name>
    <dbReference type="NCBI Taxonomy" id="1070528"/>
    <lineage>
        <taxon>unclassified sequences</taxon>
        <taxon>metagenomes</taxon>
        <taxon>organismal metagenomes</taxon>
    </lineage>
</organism>
<dbReference type="GO" id="GO:0006281">
    <property type="term" value="P:DNA repair"/>
    <property type="evidence" value="ECO:0007669"/>
    <property type="project" value="TreeGrafter"/>
</dbReference>
<dbReference type="PROSITE" id="PS00690">
    <property type="entry name" value="DEAH_ATP_HELICASE"/>
    <property type="match status" value="1"/>
</dbReference>
<feature type="region of interest" description="Disordered" evidence="2">
    <location>
        <begin position="719"/>
        <end position="746"/>
    </location>
</feature>
<dbReference type="InterPro" id="IPR014001">
    <property type="entry name" value="Helicase_ATP-bd"/>
</dbReference>
<dbReference type="AlphaFoldDB" id="A0A6C0E100"/>
<dbReference type="InterPro" id="IPR002464">
    <property type="entry name" value="DNA/RNA_helicase_DEAH_CS"/>
</dbReference>
<proteinExistence type="predicted"/>
<dbReference type="PANTHER" id="PTHR45766:SF6">
    <property type="entry name" value="SWI_SNF-RELATED MATRIX-ASSOCIATED ACTIN-DEPENDENT REGULATOR OF CHROMATIN SUBFAMILY A-LIKE PROTEIN 1"/>
    <property type="match status" value="1"/>
</dbReference>
<dbReference type="SUPFAM" id="SSF52540">
    <property type="entry name" value="P-loop containing nucleoside triphosphate hydrolases"/>
    <property type="match status" value="2"/>
</dbReference>
<keyword evidence="1" id="KW-0378">Hydrolase</keyword>
<dbReference type="SMART" id="SM00487">
    <property type="entry name" value="DEXDc"/>
    <property type="match status" value="1"/>
</dbReference>
<dbReference type="Pfam" id="PF04851">
    <property type="entry name" value="ResIII"/>
    <property type="match status" value="1"/>
</dbReference>
<dbReference type="InterPro" id="IPR001650">
    <property type="entry name" value="Helicase_C-like"/>
</dbReference>
<protein>
    <recommendedName>
        <fullName evidence="3">Helicase ATP-binding domain-containing protein</fullName>
    </recommendedName>
</protein>
<evidence type="ECO:0000256" key="1">
    <source>
        <dbReference type="ARBA" id="ARBA00022801"/>
    </source>
</evidence>
<dbReference type="Pfam" id="PF00271">
    <property type="entry name" value="Helicase_C"/>
    <property type="match status" value="1"/>
</dbReference>
<dbReference type="GO" id="GO:0005524">
    <property type="term" value="F:ATP binding"/>
    <property type="evidence" value="ECO:0007669"/>
    <property type="project" value="InterPro"/>
</dbReference>
<dbReference type="EMBL" id="MN739721">
    <property type="protein sequence ID" value="QHT22827.1"/>
    <property type="molecule type" value="Genomic_DNA"/>
</dbReference>
<accession>A0A6C0E100</accession>
<name>A0A6C0E100_9ZZZZ</name>
<dbReference type="GO" id="GO:0016787">
    <property type="term" value="F:hydrolase activity"/>
    <property type="evidence" value="ECO:0007669"/>
    <property type="project" value="UniProtKB-KW"/>
</dbReference>
<evidence type="ECO:0000313" key="4">
    <source>
        <dbReference type="EMBL" id="QHT22827.1"/>
    </source>
</evidence>
<evidence type="ECO:0000259" key="3">
    <source>
        <dbReference type="SMART" id="SM00487"/>
    </source>
</evidence>
<dbReference type="Gene3D" id="3.40.50.300">
    <property type="entry name" value="P-loop containing nucleotide triphosphate hydrolases"/>
    <property type="match status" value="2"/>
</dbReference>
<dbReference type="GO" id="GO:0031297">
    <property type="term" value="P:replication fork processing"/>
    <property type="evidence" value="ECO:0007669"/>
    <property type="project" value="TreeGrafter"/>
</dbReference>